<feature type="compositionally biased region" description="Basic residues" evidence="1">
    <location>
        <begin position="211"/>
        <end position="228"/>
    </location>
</feature>
<feature type="compositionally biased region" description="Basic and acidic residues" evidence="1">
    <location>
        <begin position="976"/>
        <end position="1017"/>
    </location>
</feature>
<reference evidence="4" key="1">
    <citation type="submission" date="2022-11" db="UniProtKB">
        <authorList>
            <consortium name="EnsemblMetazoa"/>
        </authorList>
    </citation>
    <scope>IDENTIFICATION</scope>
</reference>
<dbReference type="SUPFAM" id="SSF49879">
    <property type="entry name" value="SMAD/FHA domain"/>
    <property type="match status" value="1"/>
</dbReference>
<dbReference type="InterPro" id="IPR035624">
    <property type="entry name" value="AGGF1_OCRE"/>
</dbReference>
<feature type="compositionally biased region" description="Basic and acidic residues" evidence="1">
    <location>
        <begin position="338"/>
        <end position="363"/>
    </location>
</feature>
<organism evidence="4 5">
    <name type="scientific">Patiria miniata</name>
    <name type="common">Bat star</name>
    <name type="synonym">Asterina miniata</name>
    <dbReference type="NCBI Taxonomy" id="46514"/>
    <lineage>
        <taxon>Eukaryota</taxon>
        <taxon>Metazoa</taxon>
        <taxon>Echinodermata</taxon>
        <taxon>Eleutherozoa</taxon>
        <taxon>Asterozoa</taxon>
        <taxon>Asteroidea</taxon>
        <taxon>Valvatacea</taxon>
        <taxon>Valvatida</taxon>
        <taxon>Asterinidae</taxon>
        <taxon>Patiria</taxon>
    </lineage>
</organism>
<feature type="compositionally biased region" description="Polar residues" evidence="1">
    <location>
        <begin position="1056"/>
        <end position="1075"/>
    </location>
</feature>
<feature type="compositionally biased region" description="Basic and acidic residues" evidence="1">
    <location>
        <begin position="270"/>
        <end position="284"/>
    </location>
</feature>
<dbReference type="Pfam" id="PF17780">
    <property type="entry name" value="OCRE"/>
    <property type="match status" value="1"/>
</dbReference>
<dbReference type="CDD" id="cd16164">
    <property type="entry name" value="OCRE_VG5Q"/>
    <property type="match status" value="1"/>
</dbReference>
<dbReference type="PROSITE" id="PS50006">
    <property type="entry name" value="FHA_DOMAIN"/>
    <property type="match status" value="1"/>
</dbReference>
<dbReference type="InterPro" id="IPR000467">
    <property type="entry name" value="G_patch_dom"/>
</dbReference>
<dbReference type="SMART" id="SM00240">
    <property type="entry name" value="FHA"/>
    <property type="match status" value="1"/>
</dbReference>
<feature type="domain" description="FHA" evidence="2">
    <location>
        <begin position="620"/>
        <end position="672"/>
    </location>
</feature>
<feature type="region of interest" description="Disordered" evidence="1">
    <location>
        <begin position="755"/>
        <end position="804"/>
    </location>
</feature>
<dbReference type="Gene3D" id="2.60.200.20">
    <property type="match status" value="1"/>
</dbReference>
<dbReference type="PANTHER" id="PTHR23106:SF24">
    <property type="entry name" value="ANGIOGENIC FACTOR WITH G PATCH AND FHA DOMAINS 1"/>
    <property type="match status" value="1"/>
</dbReference>
<dbReference type="RefSeq" id="XP_038079429.1">
    <property type="nucleotide sequence ID" value="XM_038223501.1"/>
</dbReference>
<dbReference type="GO" id="GO:0003676">
    <property type="term" value="F:nucleic acid binding"/>
    <property type="evidence" value="ECO:0007669"/>
    <property type="project" value="InterPro"/>
</dbReference>
<dbReference type="GeneID" id="119746525"/>
<feature type="compositionally biased region" description="Polar residues" evidence="1">
    <location>
        <begin position="1089"/>
        <end position="1107"/>
    </location>
</feature>
<feature type="region of interest" description="Disordered" evidence="1">
    <location>
        <begin position="956"/>
        <end position="1271"/>
    </location>
</feature>
<feature type="compositionally biased region" description="Polar residues" evidence="1">
    <location>
        <begin position="445"/>
        <end position="455"/>
    </location>
</feature>
<evidence type="ECO:0000313" key="4">
    <source>
        <dbReference type="EnsemblMetazoa" id="XP_038079429.1"/>
    </source>
</evidence>
<feature type="compositionally biased region" description="Basic and acidic residues" evidence="1">
    <location>
        <begin position="1123"/>
        <end position="1132"/>
    </location>
</feature>
<dbReference type="InterPro" id="IPR000253">
    <property type="entry name" value="FHA_dom"/>
</dbReference>
<evidence type="ECO:0000259" key="2">
    <source>
        <dbReference type="PROSITE" id="PS50006"/>
    </source>
</evidence>
<sequence>MDTKTTEDVEDQTEEVPSTTNDLDALRSKVKGLNQELAATNDKLTAAQTELEKSETLRTEAERCTVELRKKVETLSGELDDLRKTRNKSVAEVACQVDMVAKVASSKGGATAGSAGPSDWVTEVGTSNPSTSQSIADSVRAVAEATATRTGFVLDQTSGMYYDCNSGYYYDQVNKLYYDPNNGMYYYFDEVTGSYQFHSQVDLPPSARPGQVHHGRGRGRAWGKRKDRRHGEAPENVDERRRDTLEDMDCQIIEIGQDTRHEHKRRRRDISRDRLRSSSERDGDVVPGRAHRERRRRRERRIHSYEGIGAQVEVVTNEHAQQLEERMRSRERRRKRRQESGSKRRKEKSLDGNRKDENYDRRNVQGQEDGEPMDGMSDGEIRADEGTQLDGLEGGGSQSQKNHKTGNDNRNQSAENEADENNQDEGNEGRNAAGTSEKPKDKTSPETIRGSSESSTAKDDSPSGEEGKNDESKGDGQRSPDEVGRHRRVIVPNPDAEARQGQTDEQPNPGDLQEGYSDGEIVEDVMIVEDGQELIVLSSDEMEEGELSDSLSDISSSEGSSLESPSASSEDYLEEISVDSDSSGGLEVLKVDYPPCIRMIVTKSDTLKPGSLFIITCEGGTIGREGSSHVILIQSVKVSKRHAHIVYNAEERRYTIVDLGSQNGTLLNGKAISEQRVVSEPHPLSHRDYITIGGTTLRLHIHPGDETCEECEPGQVQALIAMQQLNQLSAGATSGSKHDKEQQRRKELRHLKKKFNLAKEDYTNQQDPSLTNPGYADRAGERRRTMGSDNPYQPDDQPASVDKAIGSTNLGHKLLSKMGWAEGQSLGKGDRGIKEPIQAVVHSRSAGLGAGTVQTMDQVQYARRRKDKWDKARGRFNLIDPQHPGAANLGKKGPRWVQGDTEKLDANGRQCGKSEDQSGAGVFGVVQLPLAGRGKGNGRAGTSQGITDIWDESMDASNSKHLGKSGQTSSQGSSKDTGETVESRGRTAAKDARKKQHDTPEEFERLLLGEKADDKTSEGTTEPSDALPRAEGGSNDVHSGSGSKSGRGRTRHSSTPASNVDGGNNTGQTAKADSSSVDDMESTAKPFSDANSPLTTTVDSTEQTSAVASEHPALPETNADEEQSAKRPENLNRPDGSTSPPPSQTPDRNQEAAANKMEKEKGGSPKLADQLNLEGADPGKPAEAAGSSSDKGKTIQLKWNKGGKEKLATNLVAFEESESEGEGGESAANDSKSIQQEQARPPQRKGDRGTRRRRGSGRPSRWSGSRNSSGK</sequence>
<feature type="compositionally biased region" description="Basic and acidic residues" evidence="1">
    <location>
        <begin position="229"/>
        <end position="245"/>
    </location>
</feature>
<feature type="region of interest" description="Disordered" evidence="1">
    <location>
        <begin position="541"/>
        <end position="579"/>
    </location>
</feature>
<evidence type="ECO:0008006" key="6">
    <source>
        <dbReference type="Google" id="ProtNLM"/>
    </source>
</evidence>
<dbReference type="CDD" id="cd22686">
    <property type="entry name" value="FHA_AGGF1"/>
    <property type="match status" value="1"/>
</dbReference>
<protein>
    <recommendedName>
        <fullName evidence="6">Angiogenic factor with G patch and FHA domains 1</fullName>
    </recommendedName>
</protein>
<dbReference type="AlphaFoldDB" id="A0A914BT95"/>
<name>A0A914BT95_PATMI</name>
<dbReference type="InterPro" id="IPR053027">
    <property type="entry name" value="AGGF1"/>
</dbReference>
<evidence type="ECO:0000259" key="3">
    <source>
        <dbReference type="PROSITE" id="PS50174"/>
    </source>
</evidence>
<dbReference type="PANTHER" id="PTHR23106">
    <property type="entry name" value="ANGIOGENIC FACTOR WITH G PATCH AND FHA DOMAINS 1"/>
    <property type="match status" value="1"/>
</dbReference>
<dbReference type="OMA" id="DSHQSTE"/>
<dbReference type="EnsemblMetazoa" id="XM_038223501.1">
    <property type="protein sequence ID" value="XP_038079429.1"/>
    <property type="gene ID" value="LOC119746525"/>
</dbReference>
<feature type="compositionally biased region" description="Low complexity" evidence="1">
    <location>
        <begin position="964"/>
        <end position="975"/>
    </location>
</feature>
<feature type="compositionally biased region" description="Low complexity" evidence="1">
    <location>
        <begin position="1257"/>
        <end position="1271"/>
    </location>
</feature>
<feature type="compositionally biased region" description="Basic and acidic residues" evidence="1">
    <location>
        <begin position="456"/>
        <end position="484"/>
    </location>
</feature>
<feature type="domain" description="G-patch" evidence="3">
    <location>
        <begin position="807"/>
        <end position="853"/>
    </location>
</feature>
<feature type="compositionally biased region" description="Polar residues" evidence="1">
    <location>
        <begin position="763"/>
        <end position="772"/>
    </location>
</feature>
<dbReference type="RefSeq" id="XP_038079430.1">
    <property type="nucleotide sequence ID" value="XM_038223502.1"/>
</dbReference>
<dbReference type="Proteomes" id="UP000887568">
    <property type="component" value="Unplaced"/>
</dbReference>
<feature type="compositionally biased region" description="Acidic residues" evidence="1">
    <location>
        <begin position="416"/>
        <end position="426"/>
    </location>
</feature>
<dbReference type="PROSITE" id="PS50174">
    <property type="entry name" value="G_PATCH"/>
    <property type="match status" value="1"/>
</dbReference>
<dbReference type="EnsemblMetazoa" id="XM_038223502.1">
    <property type="protein sequence ID" value="XP_038079430.1"/>
    <property type="gene ID" value="LOC119746525"/>
</dbReference>
<feature type="region of interest" description="Disordered" evidence="1">
    <location>
        <begin position="201"/>
        <end position="516"/>
    </location>
</feature>
<keyword evidence="5" id="KW-1185">Reference proteome</keyword>
<feature type="region of interest" description="Disordered" evidence="1">
    <location>
        <begin position="877"/>
        <end position="899"/>
    </location>
</feature>
<proteinExistence type="predicted"/>
<dbReference type="InterPro" id="IPR041591">
    <property type="entry name" value="OCRE"/>
</dbReference>
<evidence type="ECO:0000313" key="5">
    <source>
        <dbReference type="Proteomes" id="UP000887568"/>
    </source>
</evidence>
<accession>A0A914BT95</accession>
<dbReference type="SMART" id="SM00443">
    <property type="entry name" value="G_patch"/>
    <property type="match status" value="1"/>
</dbReference>
<evidence type="ECO:0000256" key="1">
    <source>
        <dbReference type="SAM" id="MobiDB-lite"/>
    </source>
</evidence>
<dbReference type="OrthoDB" id="2538319at2759"/>
<feature type="compositionally biased region" description="Low complexity" evidence="1">
    <location>
        <begin position="548"/>
        <end position="570"/>
    </location>
</feature>
<feature type="region of interest" description="Disordered" evidence="1">
    <location>
        <begin position="1"/>
        <end position="24"/>
    </location>
</feature>
<dbReference type="InterPro" id="IPR008984">
    <property type="entry name" value="SMAD_FHA_dom_sf"/>
</dbReference>
<dbReference type="Pfam" id="PF00498">
    <property type="entry name" value="FHA"/>
    <property type="match status" value="1"/>
</dbReference>
<feature type="compositionally biased region" description="Polar residues" evidence="1">
    <location>
        <begin position="1228"/>
        <end position="1238"/>
    </location>
</feature>
<feature type="compositionally biased region" description="Basic residues" evidence="1">
    <location>
        <begin position="289"/>
        <end position="301"/>
    </location>
</feature>
<dbReference type="Pfam" id="PF01585">
    <property type="entry name" value="G-patch"/>
    <property type="match status" value="1"/>
</dbReference>